<gene>
    <name evidence="5" type="ORF">BLA60_23730</name>
</gene>
<dbReference type="AlphaFoldDB" id="A0A7Z0WJW4"/>
<dbReference type="Pfam" id="PF01547">
    <property type="entry name" value="SBP_bac_1"/>
    <property type="match status" value="1"/>
</dbReference>
<comment type="subcellular location">
    <subcellularLocation>
        <location evidence="1">Cell envelope</location>
    </subcellularLocation>
</comment>
<accession>A0A7Z0WJW4</accession>
<dbReference type="PROSITE" id="PS51318">
    <property type="entry name" value="TAT"/>
    <property type="match status" value="1"/>
</dbReference>
<evidence type="ECO:0000313" key="6">
    <source>
        <dbReference type="Proteomes" id="UP000185696"/>
    </source>
</evidence>
<dbReference type="GO" id="GO:0030313">
    <property type="term" value="C:cell envelope"/>
    <property type="evidence" value="ECO:0007669"/>
    <property type="project" value="UniProtKB-SubCell"/>
</dbReference>
<dbReference type="Gene3D" id="3.40.190.10">
    <property type="entry name" value="Periplasmic binding protein-like II"/>
    <property type="match status" value="2"/>
</dbReference>
<dbReference type="InterPro" id="IPR022386">
    <property type="entry name" value="Chitin_NgcE"/>
</dbReference>
<dbReference type="Proteomes" id="UP000185696">
    <property type="component" value="Unassembled WGS sequence"/>
</dbReference>
<comment type="caution">
    <text evidence="5">The sequence shown here is derived from an EMBL/GenBank/DDBJ whole genome shotgun (WGS) entry which is preliminary data.</text>
</comment>
<organism evidence="5 6">
    <name type="scientific">Actinophytocola xinjiangensis</name>
    <dbReference type="NCBI Taxonomy" id="485602"/>
    <lineage>
        <taxon>Bacteria</taxon>
        <taxon>Bacillati</taxon>
        <taxon>Actinomycetota</taxon>
        <taxon>Actinomycetes</taxon>
        <taxon>Pseudonocardiales</taxon>
        <taxon>Pseudonocardiaceae</taxon>
    </lineage>
</organism>
<dbReference type="PANTHER" id="PTHR43649">
    <property type="entry name" value="ARABINOSE-BINDING PROTEIN-RELATED"/>
    <property type="match status" value="1"/>
</dbReference>
<evidence type="ECO:0000256" key="1">
    <source>
        <dbReference type="ARBA" id="ARBA00004196"/>
    </source>
</evidence>
<dbReference type="OrthoDB" id="8663148at2"/>
<dbReference type="InterPro" id="IPR006311">
    <property type="entry name" value="TAT_signal"/>
</dbReference>
<protein>
    <submittedName>
        <fullName evidence="5">Carbohydrate ABC transporter, N-acetylglucosamine/diacetylchitobiose-binding protein</fullName>
    </submittedName>
</protein>
<dbReference type="InterPro" id="IPR006059">
    <property type="entry name" value="SBP"/>
</dbReference>
<dbReference type="RefSeq" id="WP_075135167.1">
    <property type="nucleotide sequence ID" value="NZ_MSIF01000012.1"/>
</dbReference>
<reference evidence="5 6" key="1">
    <citation type="submission" date="2016-12" db="EMBL/GenBank/DDBJ databases">
        <title>The draft genome sequence of Actinophytocola xinjiangensis.</title>
        <authorList>
            <person name="Wang W."/>
            <person name="Yuan L."/>
        </authorList>
    </citation>
    <scope>NUCLEOTIDE SEQUENCE [LARGE SCALE GENOMIC DNA]</scope>
    <source>
        <strain evidence="5 6">CGMCC 4.4663</strain>
    </source>
</reference>
<sequence length="474" mass="51574">MTKIPSGWSRRNFLRGALATGTLVLPGSSVLIGCATSGGGQEQTEGKVSDDNPLAVPVDQPIEIYIFKGGFGDDYATQIHEPMYKKRYPKAEIKHKAEVDIAGALQSRFVAGNPPDFVNDSGDGVIPLGQLVDDKQLYDLTDLLDAPSWDDPNVKVRDTMIPAAIEEGTFGQTPYVLNMAMTIYGLWYNKTLFDKNSWAPPTTWAEMTELCKEIKAAGIAPWTYPGVHARYMTWPLLTMAAKLAGEQVLIDIDNLKENAWKHEALKESAAALAGLKTSGYILEGTEGMDHIQAQGAWSAGKAAFVPCGSWLESEQSDATPKEGFEFAYLPEPALSEDGALPKETLRAAPGEPYIVPAAAKNPRGGLEYMRIMLSKEGAQGFTKELSSLTVVKGAADGLELSPGLVSAQEALGKADDNVINWRYQTWYATMWNPGINAHMGDLLAGRTKVDEFLDACEGEAKKVRDDDSITKYER</sequence>
<comment type="similarity">
    <text evidence="2">Belongs to the bacterial solute-binding protein 1 family.</text>
</comment>
<dbReference type="PANTHER" id="PTHR43649:SF31">
    <property type="entry name" value="SN-GLYCEROL-3-PHOSPHATE-BINDING PERIPLASMIC PROTEIN UGPB"/>
    <property type="match status" value="1"/>
</dbReference>
<evidence type="ECO:0000256" key="3">
    <source>
        <dbReference type="ARBA" id="ARBA00022448"/>
    </source>
</evidence>
<dbReference type="PROSITE" id="PS51257">
    <property type="entry name" value="PROKAR_LIPOPROTEIN"/>
    <property type="match status" value="1"/>
</dbReference>
<evidence type="ECO:0000256" key="4">
    <source>
        <dbReference type="ARBA" id="ARBA00022729"/>
    </source>
</evidence>
<name>A0A7Z0WJW4_9PSEU</name>
<dbReference type="InterPro" id="IPR050490">
    <property type="entry name" value="Bact_solute-bd_prot1"/>
</dbReference>
<dbReference type="NCBIfam" id="TIGR03851">
    <property type="entry name" value="chitin_NgcE"/>
    <property type="match status" value="1"/>
</dbReference>
<dbReference type="EMBL" id="MSIF01000012">
    <property type="protein sequence ID" value="OLF08425.1"/>
    <property type="molecule type" value="Genomic_DNA"/>
</dbReference>
<evidence type="ECO:0000313" key="5">
    <source>
        <dbReference type="EMBL" id="OLF08425.1"/>
    </source>
</evidence>
<keyword evidence="3" id="KW-0813">Transport</keyword>
<proteinExistence type="inferred from homology"/>
<dbReference type="SUPFAM" id="SSF53850">
    <property type="entry name" value="Periplasmic binding protein-like II"/>
    <property type="match status" value="1"/>
</dbReference>
<keyword evidence="4" id="KW-0732">Signal</keyword>
<keyword evidence="6" id="KW-1185">Reference proteome</keyword>
<evidence type="ECO:0000256" key="2">
    <source>
        <dbReference type="ARBA" id="ARBA00008520"/>
    </source>
</evidence>